<dbReference type="GO" id="GO:0042392">
    <property type="term" value="F:sphingosine-1-phosphate phosphatase activity"/>
    <property type="evidence" value="ECO:0007669"/>
    <property type="project" value="TreeGrafter"/>
</dbReference>
<gene>
    <name evidence="11" type="primary">YSR3</name>
    <name evidence="11" type="ORF">RSOLAG1IB_09606</name>
</gene>
<dbReference type="SMART" id="SM00014">
    <property type="entry name" value="acidPPc"/>
    <property type="match status" value="1"/>
</dbReference>
<evidence type="ECO:0000256" key="5">
    <source>
        <dbReference type="ARBA" id="ARBA00022989"/>
    </source>
</evidence>
<feature type="region of interest" description="Disordered" evidence="8">
    <location>
        <begin position="1"/>
        <end position="24"/>
    </location>
</feature>
<evidence type="ECO:0000256" key="8">
    <source>
        <dbReference type="SAM" id="MobiDB-lite"/>
    </source>
</evidence>
<comment type="similarity">
    <text evidence="7">Belongs to the type 2 lipid phosphate phosphatase family.</text>
</comment>
<dbReference type="OrthoDB" id="301434at2759"/>
<evidence type="ECO:0000256" key="1">
    <source>
        <dbReference type="ARBA" id="ARBA00004477"/>
    </source>
</evidence>
<keyword evidence="2 9" id="KW-0812">Transmembrane</keyword>
<evidence type="ECO:0000256" key="3">
    <source>
        <dbReference type="ARBA" id="ARBA00022801"/>
    </source>
</evidence>
<keyword evidence="5 9" id="KW-1133">Transmembrane helix</keyword>
<evidence type="ECO:0000256" key="6">
    <source>
        <dbReference type="ARBA" id="ARBA00023136"/>
    </source>
</evidence>
<dbReference type="Gene3D" id="1.20.144.10">
    <property type="entry name" value="Phosphatidic acid phosphatase type 2/haloperoxidase"/>
    <property type="match status" value="1"/>
</dbReference>
<dbReference type="InterPro" id="IPR000326">
    <property type="entry name" value="PAP2/HPO"/>
</dbReference>
<evidence type="ECO:0000313" key="12">
    <source>
        <dbReference type="Proteomes" id="UP000059188"/>
    </source>
</evidence>
<feature type="compositionally biased region" description="Low complexity" evidence="8">
    <location>
        <begin position="1"/>
        <end position="11"/>
    </location>
</feature>
<feature type="compositionally biased region" description="Pro residues" evidence="8">
    <location>
        <begin position="12"/>
        <end position="22"/>
    </location>
</feature>
<keyword evidence="4" id="KW-0256">Endoplasmic reticulum</keyword>
<feature type="transmembrane region" description="Helical" evidence="9">
    <location>
        <begin position="528"/>
        <end position="546"/>
    </location>
</feature>
<feature type="transmembrane region" description="Helical" evidence="9">
    <location>
        <begin position="163"/>
        <end position="182"/>
    </location>
</feature>
<reference evidence="11 12" key="1">
    <citation type="submission" date="2014-11" db="EMBL/GenBank/DDBJ databases">
        <authorList>
            <person name="Wibberg Daniel"/>
        </authorList>
    </citation>
    <scope>NUCLEOTIDE SEQUENCE [LARGE SCALE GENOMIC DNA]</scope>
    <source>
        <strain evidence="11">Rhizoctonia solani AG1-IB 7/3/14</strain>
    </source>
</reference>
<evidence type="ECO:0000256" key="9">
    <source>
        <dbReference type="SAM" id="Phobius"/>
    </source>
</evidence>
<dbReference type="AlphaFoldDB" id="A0A0B7FVW0"/>
<evidence type="ECO:0000256" key="2">
    <source>
        <dbReference type="ARBA" id="ARBA00022692"/>
    </source>
</evidence>
<sequence length="557" mass="61640">MNFSPSSSPSPSVSPPPLPFTPAPARVKFHLEDTLISPVHSPLSSAYNSDSEPADTIEGSYVEPNVNEKYSIGSRLTSRVDSLDDAPGTLPNEYYDAAMAPWRAAIRRRLVRNLKHESEWIGRMQRKIRRPFLDTYFVYTSSLGTHTFFMIVLPTFFFFGYPVIGFGLLYVLAAGVYFSSLIKDLICSPRPFEPTVTRLTVGTHHLEYGFPSTHSTNSVSIALYFHTLARTGLANGVISPLVYYMIQVLLVIYAFSIVFGRLYCAMHSFTDCAAGIAVGTAIWAAQLQWGNAFDIWVTSNGWSVPIIILVTGLFLVHRHAEPVDDCPCFEDAIAFVSVVMGAVIAHWHFSRLILAPAQLSTWSDYFTSRTPGSTFATPYDIATFALYAVLKMVVGITAIFVWRIIAKRVLLTILPPIYRKFSTEVGPLPTRRWYTPATDYAEVPADAAHLRSVPSVIDLPSKTSVVTSGVLPRAHIYRKLEAESKQRNGKATSEKTGMQMVECEIAPANEIVREEKVKHYDADVLTKVGVYMGIGAIVVGVIPVLFEMLGWGVMNGA</sequence>
<feature type="transmembrane region" description="Helical" evidence="9">
    <location>
        <begin position="328"/>
        <end position="349"/>
    </location>
</feature>
<feature type="transmembrane region" description="Helical" evidence="9">
    <location>
        <begin position="136"/>
        <end position="157"/>
    </location>
</feature>
<dbReference type="Pfam" id="PF01569">
    <property type="entry name" value="PAP2"/>
    <property type="match status" value="1"/>
</dbReference>
<evidence type="ECO:0000259" key="10">
    <source>
        <dbReference type="SMART" id="SM00014"/>
    </source>
</evidence>
<dbReference type="STRING" id="1108050.A0A0B7FVW0"/>
<keyword evidence="12" id="KW-1185">Reference proteome</keyword>
<evidence type="ECO:0000313" key="11">
    <source>
        <dbReference type="EMBL" id="CEL60388.1"/>
    </source>
</evidence>
<dbReference type="GO" id="GO:0005789">
    <property type="term" value="C:endoplasmic reticulum membrane"/>
    <property type="evidence" value="ECO:0007669"/>
    <property type="project" value="UniProtKB-SubCell"/>
</dbReference>
<keyword evidence="3" id="KW-0378">Hydrolase</keyword>
<comment type="subcellular location">
    <subcellularLocation>
        <location evidence="1">Endoplasmic reticulum membrane</location>
        <topology evidence="1">Multi-pass membrane protein</topology>
    </subcellularLocation>
</comment>
<keyword evidence="6 9" id="KW-0472">Membrane</keyword>
<dbReference type="InterPro" id="IPR036938">
    <property type="entry name" value="PAP2/HPO_sf"/>
</dbReference>
<feature type="transmembrane region" description="Helical" evidence="9">
    <location>
        <begin position="384"/>
        <end position="405"/>
    </location>
</feature>
<dbReference type="Proteomes" id="UP000059188">
    <property type="component" value="Unassembled WGS sequence"/>
</dbReference>
<evidence type="ECO:0000256" key="4">
    <source>
        <dbReference type="ARBA" id="ARBA00022824"/>
    </source>
</evidence>
<feature type="compositionally biased region" description="Polar residues" evidence="8">
    <location>
        <begin position="42"/>
        <end position="51"/>
    </location>
</feature>
<feature type="transmembrane region" description="Helical" evidence="9">
    <location>
        <begin position="244"/>
        <end position="264"/>
    </location>
</feature>
<dbReference type="PANTHER" id="PTHR14969:SF28">
    <property type="entry name" value="DIHYDROSPHINGOSINE 1-PHOSPHATE PHOSPHATASE LCB3-RELATED"/>
    <property type="match status" value="1"/>
</dbReference>
<dbReference type="PANTHER" id="PTHR14969">
    <property type="entry name" value="SPHINGOSINE-1-PHOSPHATE PHOSPHOHYDROLASE"/>
    <property type="match status" value="1"/>
</dbReference>
<organism evidence="11 12">
    <name type="scientific">Thanatephorus cucumeris (strain AG1-IB / isolate 7/3/14)</name>
    <name type="common">Lettuce bottom rot fungus</name>
    <name type="synonym">Rhizoctonia solani</name>
    <dbReference type="NCBI Taxonomy" id="1108050"/>
    <lineage>
        <taxon>Eukaryota</taxon>
        <taxon>Fungi</taxon>
        <taxon>Dikarya</taxon>
        <taxon>Basidiomycota</taxon>
        <taxon>Agaricomycotina</taxon>
        <taxon>Agaricomycetes</taxon>
        <taxon>Cantharellales</taxon>
        <taxon>Ceratobasidiaceae</taxon>
        <taxon>Rhizoctonia</taxon>
        <taxon>Rhizoctonia solani AG-1</taxon>
    </lineage>
</organism>
<feature type="transmembrane region" description="Helical" evidence="9">
    <location>
        <begin position="295"/>
        <end position="316"/>
    </location>
</feature>
<protein>
    <recommendedName>
        <fullName evidence="10">Phosphatidic acid phosphatase type 2/haloperoxidase domain-containing protein</fullName>
    </recommendedName>
</protein>
<accession>A0A0B7FVW0</accession>
<feature type="region of interest" description="Disordered" evidence="8">
    <location>
        <begin position="40"/>
        <end position="60"/>
    </location>
</feature>
<name>A0A0B7FVW0_THACB</name>
<proteinExistence type="inferred from homology"/>
<dbReference type="SUPFAM" id="SSF48317">
    <property type="entry name" value="Acid phosphatase/Vanadium-dependent haloperoxidase"/>
    <property type="match status" value="1"/>
</dbReference>
<evidence type="ECO:0000256" key="7">
    <source>
        <dbReference type="ARBA" id="ARBA00038324"/>
    </source>
</evidence>
<feature type="domain" description="Phosphatidic acid phosphatase type 2/haloperoxidase" evidence="10">
    <location>
        <begin position="163"/>
        <end position="287"/>
    </location>
</feature>
<dbReference type="EMBL" id="LN679145">
    <property type="protein sequence ID" value="CEL60388.1"/>
    <property type="molecule type" value="Genomic_DNA"/>
</dbReference>
<dbReference type="CDD" id="cd03388">
    <property type="entry name" value="PAP2_SPPase1"/>
    <property type="match status" value="1"/>
</dbReference>